<evidence type="ECO:0000313" key="16">
    <source>
        <dbReference type="Proteomes" id="UP000515908"/>
    </source>
</evidence>
<dbReference type="EMBL" id="LR877169">
    <property type="protein sequence ID" value="CAD2222348.1"/>
    <property type="molecule type" value="Genomic_DNA"/>
</dbReference>
<keyword evidence="16" id="KW-1185">Reference proteome</keyword>
<keyword evidence="5 15" id="KW-0808">Transferase</keyword>
<accession>A0A7G2CRA0</accession>
<dbReference type="GO" id="GO:0005737">
    <property type="term" value="C:cytoplasm"/>
    <property type="evidence" value="ECO:0007669"/>
    <property type="project" value="TreeGrafter"/>
</dbReference>
<protein>
    <recommendedName>
        <fullName evidence="3">Small RNA 2'-O-methyltransferase</fullName>
        <ecNumber evidence="11">2.1.1.386</ecNumber>
    </recommendedName>
</protein>
<feature type="domain" description="Methyltransferase type 11" evidence="14">
    <location>
        <begin position="41"/>
        <end position="130"/>
    </location>
</feature>
<dbReference type="AlphaFoldDB" id="A0A7G2CRA0"/>
<gene>
    <name evidence="15" type="ORF">ADEAN_000989200</name>
</gene>
<evidence type="ECO:0000256" key="2">
    <source>
        <dbReference type="ARBA" id="ARBA00009026"/>
    </source>
</evidence>
<dbReference type="GO" id="GO:0030422">
    <property type="term" value="P:siRNA processing"/>
    <property type="evidence" value="ECO:0007669"/>
    <property type="project" value="TreeGrafter"/>
</dbReference>
<dbReference type="EC" id="2.1.1.386" evidence="11"/>
<dbReference type="GO" id="GO:0001510">
    <property type="term" value="P:RNA methylation"/>
    <property type="evidence" value="ECO:0007669"/>
    <property type="project" value="InterPro"/>
</dbReference>
<dbReference type="InterPro" id="IPR026610">
    <property type="entry name" value="Hen1"/>
</dbReference>
<evidence type="ECO:0000256" key="6">
    <source>
        <dbReference type="ARBA" id="ARBA00022691"/>
    </source>
</evidence>
<keyword evidence="9" id="KW-0694">RNA-binding</keyword>
<feature type="region of interest" description="Disordered" evidence="13">
    <location>
        <begin position="315"/>
        <end position="336"/>
    </location>
</feature>
<reference evidence="15 16" key="1">
    <citation type="submission" date="2020-08" db="EMBL/GenBank/DDBJ databases">
        <authorList>
            <person name="Newling K."/>
            <person name="Davey J."/>
            <person name="Forrester S."/>
        </authorList>
    </citation>
    <scope>NUCLEOTIDE SEQUENCE [LARGE SCALE GENOMIC DNA]</scope>
    <source>
        <strain evidence="16">Crithidia deanei Carvalho (ATCC PRA-265)</strain>
    </source>
</reference>
<evidence type="ECO:0000256" key="12">
    <source>
        <dbReference type="ARBA" id="ARBA00048418"/>
    </source>
</evidence>
<keyword evidence="10" id="KW-0943">RNA-mediated gene silencing</keyword>
<dbReference type="VEuPathDB" id="TriTrypDB:ADEAN_000989200"/>
<evidence type="ECO:0000256" key="4">
    <source>
        <dbReference type="ARBA" id="ARBA00022603"/>
    </source>
</evidence>
<evidence type="ECO:0000313" key="15">
    <source>
        <dbReference type="EMBL" id="CAD2222348.1"/>
    </source>
</evidence>
<dbReference type="GO" id="GO:0046872">
    <property type="term" value="F:metal ion binding"/>
    <property type="evidence" value="ECO:0007669"/>
    <property type="project" value="UniProtKB-KW"/>
</dbReference>
<keyword evidence="6" id="KW-0949">S-adenosyl-L-methionine</keyword>
<organism evidence="15 16">
    <name type="scientific">Angomonas deanei</name>
    <dbReference type="NCBI Taxonomy" id="59799"/>
    <lineage>
        <taxon>Eukaryota</taxon>
        <taxon>Discoba</taxon>
        <taxon>Euglenozoa</taxon>
        <taxon>Kinetoplastea</taxon>
        <taxon>Metakinetoplastina</taxon>
        <taxon>Trypanosomatida</taxon>
        <taxon>Trypanosomatidae</taxon>
        <taxon>Strigomonadinae</taxon>
        <taxon>Angomonas</taxon>
    </lineage>
</organism>
<dbReference type="GO" id="GO:0008757">
    <property type="term" value="F:S-adenosylmethionine-dependent methyltransferase activity"/>
    <property type="evidence" value="ECO:0007669"/>
    <property type="project" value="InterPro"/>
</dbReference>
<dbReference type="SUPFAM" id="SSF53335">
    <property type="entry name" value="S-adenosyl-L-methionine-dependent methyltransferases"/>
    <property type="match status" value="1"/>
</dbReference>
<dbReference type="Pfam" id="PF08241">
    <property type="entry name" value="Methyltransf_11"/>
    <property type="match status" value="1"/>
</dbReference>
<feature type="region of interest" description="Disordered" evidence="13">
    <location>
        <begin position="528"/>
        <end position="553"/>
    </location>
</feature>
<comment type="cofactor">
    <cofactor evidence="1">
        <name>Mg(2+)</name>
        <dbReference type="ChEBI" id="CHEBI:18420"/>
    </cofactor>
</comment>
<dbReference type="InterPro" id="IPR029063">
    <property type="entry name" value="SAM-dependent_MTases_sf"/>
</dbReference>
<evidence type="ECO:0000259" key="14">
    <source>
        <dbReference type="Pfam" id="PF08241"/>
    </source>
</evidence>
<evidence type="ECO:0000256" key="3">
    <source>
        <dbReference type="ARBA" id="ARBA00021330"/>
    </source>
</evidence>
<comment type="similarity">
    <text evidence="2">Belongs to the methyltransferase superfamily. HEN1 family.</text>
</comment>
<evidence type="ECO:0000256" key="10">
    <source>
        <dbReference type="ARBA" id="ARBA00023158"/>
    </source>
</evidence>
<feature type="compositionally biased region" description="Basic residues" evidence="13">
    <location>
        <begin position="534"/>
        <end position="546"/>
    </location>
</feature>
<dbReference type="Proteomes" id="UP000515908">
    <property type="component" value="Chromosome 25"/>
</dbReference>
<dbReference type="PANTHER" id="PTHR21404:SF3">
    <property type="entry name" value="SMALL RNA 2'-O-METHYLTRANSFERASE"/>
    <property type="match status" value="1"/>
</dbReference>
<name>A0A7G2CRA0_9TRYP</name>
<dbReference type="PANTHER" id="PTHR21404">
    <property type="entry name" value="HEN1"/>
    <property type="match status" value="1"/>
</dbReference>
<evidence type="ECO:0000256" key="13">
    <source>
        <dbReference type="SAM" id="MobiDB-lite"/>
    </source>
</evidence>
<dbReference type="GO" id="GO:0005634">
    <property type="term" value="C:nucleus"/>
    <property type="evidence" value="ECO:0007669"/>
    <property type="project" value="TreeGrafter"/>
</dbReference>
<evidence type="ECO:0000256" key="5">
    <source>
        <dbReference type="ARBA" id="ARBA00022679"/>
    </source>
</evidence>
<proteinExistence type="inferred from homology"/>
<dbReference type="InterPro" id="IPR013216">
    <property type="entry name" value="Methyltransf_11"/>
</dbReference>
<dbReference type="GO" id="GO:0090486">
    <property type="term" value="F:small RNA 2'-O-methyltransferase activity"/>
    <property type="evidence" value="ECO:0007669"/>
    <property type="project" value="UniProtKB-EC"/>
</dbReference>
<keyword evidence="7" id="KW-0479">Metal-binding</keyword>
<dbReference type="Gene3D" id="3.40.50.150">
    <property type="entry name" value="Vaccinia Virus protein VP39"/>
    <property type="match status" value="1"/>
</dbReference>
<dbReference type="GO" id="GO:0003723">
    <property type="term" value="F:RNA binding"/>
    <property type="evidence" value="ECO:0007669"/>
    <property type="project" value="UniProtKB-KW"/>
</dbReference>
<dbReference type="CDD" id="cd02440">
    <property type="entry name" value="AdoMet_MTases"/>
    <property type="match status" value="1"/>
</dbReference>
<sequence length="569" mass="63801">MTTATDQTDRAEARFHPPLYVQRSTTLLERIQRYQCKSVIDAGCSEGTLLAFILSSRLQHGALERAVAIDICPASLNTARGHLPSPPLGTEYLRPLRIDLLQGDLTQPVPPGVLPPVDLVFSMEVLEHIPPHLVADYTHTLFTGLGREARYVILSTPNRGENGRFDTEVPPAPADWPPNRSVYSATARYPPRRHDGHHFELTRRQFDAYCDYIVRQYGTVWPTREYFGVGGDFSQGAVFFRSSAAMEEGYGEGYRQHFPFEAIFGMTETAYLEEFQPEPAPPMPLTTVCTKELPWEPFWSRLTSSVAASYARWAAEQEGRPAHTPRRSTSRSGETGTIKTFGDFVSHYHLLEKDPFSASVAAVYDAVQQQCQLWTEEEERHLEAWRSAARPLHIPPDSAFQSTVTTHAGRVVPDSAAHQALHRLLPVKERSTAARAALNRLDEIVLCQTGERLLRWALQTLEREIVALGGQSLEESLRLLDRYGSGLTLSPEVRGVLLFISSVDVCPATLAFLKEANHSERIRVLSHPTNPQTSRRRTRAITKKSKLNSDTRREGGNTVVDILFRCPLL</sequence>
<evidence type="ECO:0000256" key="11">
    <source>
        <dbReference type="ARBA" id="ARBA00035025"/>
    </source>
</evidence>
<evidence type="ECO:0000256" key="7">
    <source>
        <dbReference type="ARBA" id="ARBA00022723"/>
    </source>
</evidence>
<evidence type="ECO:0000256" key="1">
    <source>
        <dbReference type="ARBA" id="ARBA00001946"/>
    </source>
</evidence>
<keyword evidence="4 15" id="KW-0489">Methyltransferase</keyword>
<keyword evidence="8" id="KW-0460">Magnesium</keyword>
<evidence type="ECO:0000256" key="9">
    <source>
        <dbReference type="ARBA" id="ARBA00022884"/>
    </source>
</evidence>
<evidence type="ECO:0000256" key="8">
    <source>
        <dbReference type="ARBA" id="ARBA00022842"/>
    </source>
</evidence>
<comment type="catalytic activity">
    <reaction evidence="12">
        <text>small RNA 3'-end nucleotide + S-adenosyl-L-methionine = small RNA 3'-end 2'-O-methylnucleotide + S-adenosyl-L-homocysteine + H(+)</text>
        <dbReference type="Rhea" id="RHEA:37887"/>
        <dbReference type="Rhea" id="RHEA-COMP:10415"/>
        <dbReference type="Rhea" id="RHEA-COMP:10416"/>
        <dbReference type="ChEBI" id="CHEBI:15378"/>
        <dbReference type="ChEBI" id="CHEBI:57856"/>
        <dbReference type="ChEBI" id="CHEBI:59789"/>
        <dbReference type="ChEBI" id="CHEBI:74896"/>
        <dbReference type="ChEBI" id="CHEBI:74898"/>
        <dbReference type="EC" id="2.1.1.386"/>
    </reaction>
</comment>